<protein>
    <submittedName>
        <fullName evidence="1">Uncharacterized protein</fullName>
    </submittedName>
</protein>
<sequence>MDGTANSGEERAVLRYVAAARPVQQLISETLTQVAGFALLLMTSRRRAVFAEGALAGAREAATRAAEEVRALAVPEIATHHHHHLHGAAETLLHACVAALESRRIDAAEQTDLLVRALRASSDHLRATACLLPGFELVDFGQACCAAHAPRRLLQEVT</sequence>
<evidence type="ECO:0000313" key="1">
    <source>
        <dbReference type="EMBL" id="PTE08556.1"/>
    </source>
</evidence>
<dbReference type="RefSeq" id="WP_107650807.1">
    <property type="nucleotide sequence ID" value="NZ_PZJX01000038.1"/>
</dbReference>
<dbReference type="EMBL" id="PZJX01000038">
    <property type="protein sequence ID" value="PTE08556.1"/>
    <property type="molecule type" value="Genomic_DNA"/>
</dbReference>
<evidence type="ECO:0000313" key="2">
    <source>
        <dbReference type="Proteomes" id="UP000240259"/>
    </source>
</evidence>
<comment type="caution">
    <text evidence="1">The sequence shown here is derived from an EMBL/GenBank/DDBJ whole genome shotgun (WGS) entry which is preliminary data.</text>
</comment>
<dbReference type="OrthoDB" id="8400245at2"/>
<gene>
    <name evidence="1" type="ORF">C9427_19895</name>
</gene>
<dbReference type="AlphaFoldDB" id="A0A2T4ISB8"/>
<proteinExistence type="predicted"/>
<accession>A0A2T4ISB8</accession>
<keyword evidence="2" id="KW-1185">Reference proteome</keyword>
<reference evidence="1 2" key="1">
    <citation type="submission" date="2018-03" db="EMBL/GenBank/DDBJ databases">
        <title>Genome sequence of the symbiotic type strain Mesorhizobium helmanticense CSLC115NT isolated from Lotus corniculatus nodules.</title>
        <authorList>
            <person name="Sannazzaro A.I."/>
            <person name="Torres Tejerizo G.A."/>
            <person name="Dip D."/>
            <person name="Caballero M."/>
            <person name="Pistorio M."/>
            <person name="Estrella M.J."/>
        </authorList>
    </citation>
    <scope>NUCLEOTIDE SEQUENCE [LARGE SCALE GENOMIC DNA]</scope>
    <source>
        <strain evidence="1 2">CSLC115N</strain>
    </source>
</reference>
<dbReference type="Proteomes" id="UP000240259">
    <property type="component" value="Unassembled WGS sequence"/>
</dbReference>
<organism evidence="1 2">
    <name type="scientific">Mesorhizobium helmanticense</name>
    <dbReference type="NCBI Taxonomy" id="1776423"/>
    <lineage>
        <taxon>Bacteria</taxon>
        <taxon>Pseudomonadati</taxon>
        <taxon>Pseudomonadota</taxon>
        <taxon>Alphaproteobacteria</taxon>
        <taxon>Hyphomicrobiales</taxon>
        <taxon>Phyllobacteriaceae</taxon>
        <taxon>Mesorhizobium</taxon>
    </lineage>
</organism>
<name>A0A2T4ISB8_9HYPH</name>